<dbReference type="SMART" id="SM00342">
    <property type="entry name" value="HTH_ARAC"/>
    <property type="match status" value="1"/>
</dbReference>
<dbReference type="RefSeq" id="WP_130539621.1">
    <property type="nucleotide sequence ID" value="NZ_CP042431.1"/>
</dbReference>
<dbReference type="PANTHER" id="PTHR43280">
    <property type="entry name" value="ARAC-FAMILY TRANSCRIPTIONAL REGULATOR"/>
    <property type="match status" value="1"/>
</dbReference>
<dbReference type="Proteomes" id="UP000293874">
    <property type="component" value="Unassembled WGS sequence"/>
</dbReference>
<evidence type="ECO:0000256" key="3">
    <source>
        <dbReference type="ARBA" id="ARBA00023163"/>
    </source>
</evidence>
<evidence type="ECO:0000256" key="2">
    <source>
        <dbReference type="ARBA" id="ARBA00023125"/>
    </source>
</evidence>
<dbReference type="InterPro" id="IPR020449">
    <property type="entry name" value="Tscrpt_reg_AraC-type_HTH"/>
</dbReference>
<dbReference type="GO" id="GO:0003700">
    <property type="term" value="F:DNA-binding transcription factor activity"/>
    <property type="evidence" value="ECO:0007669"/>
    <property type="project" value="InterPro"/>
</dbReference>
<keyword evidence="1" id="KW-0805">Transcription regulation</keyword>
<comment type="caution">
    <text evidence="5">The sequence shown here is derived from an EMBL/GenBank/DDBJ whole genome shotgun (WGS) entry which is preliminary data.</text>
</comment>
<keyword evidence="6" id="KW-1185">Reference proteome</keyword>
<keyword evidence="2 5" id="KW-0238">DNA-binding</keyword>
<dbReference type="InterPro" id="IPR009057">
    <property type="entry name" value="Homeodomain-like_sf"/>
</dbReference>
<name>A0A4Q7N2S1_9BACT</name>
<dbReference type="SUPFAM" id="SSF46689">
    <property type="entry name" value="Homeodomain-like"/>
    <property type="match status" value="1"/>
</dbReference>
<gene>
    <name evidence="5" type="ORF">EV199_1097</name>
</gene>
<evidence type="ECO:0000259" key="4">
    <source>
        <dbReference type="PROSITE" id="PS01124"/>
    </source>
</evidence>
<evidence type="ECO:0000313" key="5">
    <source>
        <dbReference type="EMBL" id="RZS75234.1"/>
    </source>
</evidence>
<dbReference type="Pfam" id="PF12833">
    <property type="entry name" value="HTH_18"/>
    <property type="match status" value="1"/>
</dbReference>
<sequence length="287" mass="32885">MRKQADLKKFSVREYVQQQQSRFTGSFFIADQDTYKDNQEQFPFRTFAYSVGLFGACRTGRMQIGSAAFDIGSGCLSTIGPGIVCEWHIHCEGDHDTVFFNDDFFNDDARSAWLRTLPFFLPGGNHVIIPDDGKMEQLRSLFITLRQFREDKNVLTGILYSILMVVAACHDSAAAQSITSFSVHEKVTRHFRELLSVHFLQEKSVAFYAHQLQLSPKYLSEILQAVTGKSAKTMILDHTLMEARTLLRQTEMSIQEISSWLGYEDYSYFTKAFKKKEGITPMAYRKL</sequence>
<feature type="domain" description="HTH araC/xylS-type" evidence="4">
    <location>
        <begin position="189"/>
        <end position="287"/>
    </location>
</feature>
<reference evidence="5 6" key="1">
    <citation type="submission" date="2019-02" db="EMBL/GenBank/DDBJ databases">
        <title>Genomic Encyclopedia of Type Strains, Phase IV (KMG-IV): sequencing the most valuable type-strain genomes for metagenomic binning, comparative biology and taxonomic classification.</title>
        <authorList>
            <person name="Goeker M."/>
        </authorList>
    </citation>
    <scope>NUCLEOTIDE SEQUENCE [LARGE SCALE GENOMIC DNA]</scope>
    <source>
        <strain evidence="5 6">DSM 18116</strain>
    </source>
</reference>
<proteinExistence type="predicted"/>
<dbReference type="GO" id="GO:0043565">
    <property type="term" value="F:sequence-specific DNA binding"/>
    <property type="evidence" value="ECO:0007669"/>
    <property type="project" value="InterPro"/>
</dbReference>
<dbReference type="OrthoDB" id="1007667at2"/>
<organism evidence="5 6">
    <name type="scientific">Pseudobacter ginsenosidimutans</name>
    <dbReference type="NCBI Taxonomy" id="661488"/>
    <lineage>
        <taxon>Bacteria</taxon>
        <taxon>Pseudomonadati</taxon>
        <taxon>Bacteroidota</taxon>
        <taxon>Chitinophagia</taxon>
        <taxon>Chitinophagales</taxon>
        <taxon>Chitinophagaceae</taxon>
        <taxon>Pseudobacter</taxon>
    </lineage>
</organism>
<accession>A0A4Q7N2S1</accession>
<evidence type="ECO:0000256" key="1">
    <source>
        <dbReference type="ARBA" id="ARBA00023015"/>
    </source>
</evidence>
<keyword evidence="3" id="KW-0804">Transcription</keyword>
<dbReference type="AlphaFoldDB" id="A0A4Q7N2S1"/>
<dbReference type="PANTHER" id="PTHR43280:SF32">
    <property type="entry name" value="TRANSCRIPTIONAL REGULATORY PROTEIN"/>
    <property type="match status" value="1"/>
</dbReference>
<dbReference type="Gene3D" id="1.10.10.60">
    <property type="entry name" value="Homeodomain-like"/>
    <property type="match status" value="1"/>
</dbReference>
<dbReference type="EMBL" id="SGXA01000001">
    <property type="protein sequence ID" value="RZS75234.1"/>
    <property type="molecule type" value="Genomic_DNA"/>
</dbReference>
<dbReference type="InterPro" id="IPR018060">
    <property type="entry name" value="HTH_AraC"/>
</dbReference>
<dbReference type="PRINTS" id="PR00032">
    <property type="entry name" value="HTHARAC"/>
</dbReference>
<protein>
    <submittedName>
        <fullName evidence="5">AraC-like DNA-binding protein</fullName>
    </submittedName>
</protein>
<evidence type="ECO:0000313" key="6">
    <source>
        <dbReference type="Proteomes" id="UP000293874"/>
    </source>
</evidence>
<dbReference type="PROSITE" id="PS01124">
    <property type="entry name" value="HTH_ARAC_FAMILY_2"/>
    <property type="match status" value="1"/>
</dbReference>